<proteinExistence type="predicted"/>
<dbReference type="OrthoDB" id="2017408at2759"/>
<name>A0A812KQM3_9DINO</name>
<evidence type="ECO:0000313" key="2">
    <source>
        <dbReference type="Proteomes" id="UP000604046"/>
    </source>
</evidence>
<keyword evidence="2" id="KW-1185">Reference proteome</keyword>
<dbReference type="AlphaFoldDB" id="A0A812KQM3"/>
<accession>A0A812KQM3</accession>
<dbReference type="SUPFAM" id="SSF53335">
    <property type="entry name" value="S-adenosyl-L-methionine-dependent methyltransferases"/>
    <property type="match status" value="1"/>
</dbReference>
<dbReference type="Gene3D" id="3.40.50.150">
    <property type="entry name" value="Vaccinia Virus protein VP39"/>
    <property type="match status" value="1"/>
</dbReference>
<protein>
    <recommendedName>
        <fullName evidence="3">Class I SAM-dependent methyltransferase</fullName>
    </recommendedName>
</protein>
<dbReference type="Pfam" id="PF13578">
    <property type="entry name" value="Methyltransf_24"/>
    <property type="match status" value="1"/>
</dbReference>
<evidence type="ECO:0008006" key="3">
    <source>
        <dbReference type="Google" id="ProtNLM"/>
    </source>
</evidence>
<reference evidence="1" key="1">
    <citation type="submission" date="2021-02" db="EMBL/GenBank/DDBJ databases">
        <authorList>
            <person name="Dougan E. K."/>
            <person name="Rhodes N."/>
            <person name="Thang M."/>
            <person name="Chan C."/>
        </authorList>
    </citation>
    <scope>NUCLEOTIDE SEQUENCE</scope>
</reference>
<dbReference type="InterPro" id="IPR029063">
    <property type="entry name" value="SAM-dependent_MTases_sf"/>
</dbReference>
<dbReference type="Proteomes" id="UP000604046">
    <property type="component" value="Unassembled WGS sequence"/>
</dbReference>
<sequence>MAKLLQSAAALPDKAPWPSGLRGPAAAIARWAFDQRHLDFSKSVQDALEMDGFEAPVAATSALHDLALRVAAAGCALQAELLASTTVYNMLGTSLVQRLPQHVLPRFEFHGDGCCRRYHVLADLLGPRLHQPARLLEVGVNNAITSEYLLNRFANLQFDGVDPYFGVEDIYAEASARLQPFSDRARLWRRTSAAAAAEFPPATFDVVFIDGDHSHDAVVEDLRLWRGHVRPGGLLAGHDLFNLAFEGVLEALVESLATRGAPETIHFGFDFVWWLQL</sequence>
<gene>
    <name evidence="1" type="ORF">SNAT2548_LOCUS9659</name>
</gene>
<evidence type="ECO:0000313" key="1">
    <source>
        <dbReference type="EMBL" id="CAE7232702.1"/>
    </source>
</evidence>
<comment type="caution">
    <text evidence="1">The sequence shown here is derived from an EMBL/GenBank/DDBJ whole genome shotgun (WGS) entry which is preliminary data.</text>
</comment>
<dbReference type="EMBL" id="CAJNDS010000768">
    <property type="protein sequence ID" value="CAE7232702.1"/>
    <property type="molecule type" value="Genomic_DNA"/>
</dbReference>
<organism evidence="1 2">
    <name type="scientific">Symbiodinium natans</name>
    <dbReference type="NCBI Taxonomy" id="878477"/>
    <lineage>
        <taxon>Eukaryota</taxon>
        <taxon>Sar</taxon>
        <taxon>Alveolata</taxon>
        <taxon>Dinophyceae</taxon>
        <taxon>Suessiales</taxon>
        <taxon>Symbiodiniaceae</taxon>
        <taxon>Symbiodinium</taxon>
    </lineage>
</organism>